<dbReference type="GO" id="GO:0006508">
    <property type="term" value="P:proteolysis"/>
    <property type="evidence" value="ECO:0007669"/>
    <property type="project" value="InterPro"/>
</dbReference>
<dbReference type="GO" id="GO:0016020">
    <property type="term" value="C:membrane"/>
    <property type="evidence" value="ECO:0007669"/>
    <property type="project" value="UniProtKB-SubCell"/>
</dbReference>
<comment type="similarity">
    <text evidence="3">Belongs to the peptidase M50B family.</text>
</comment>
<reference evidence="9" key="1">
    <citation type="submission" date="2022-06" db="EMBL/GenBank/DDBJ databases">
        <title>Aquibacillus sp. a new bacterium isolated from soil saline samples.</title>
        <authorList>
            <person name="Galisteo C."/>
            <person name="De La Haba R."/>
            <person name="Sanchez-Porro C."/>
            <person name="Ventosa A."/>
        </authorList>
    </citation>
    <scope>NUCLEOTIDE SEQUENCE</scope>
    <source>
        <strain evidence="9">JCM 12387</strain>
    </source>
</reference>
<comment type="subcellular location">
    <subcellularLocation>
        <location evidence="2">Membrane</location>
        <topology evidence="2">Multi-pass membrane protein</topology>
    </subcellularLocation>
</comment>
<comment type="caution">
    <text evidence="9">The sequence shown here is derived from an EMBL/GenBank/DDBJ whole genome shotgun (WGS) entry which is preliminary data.</text>
</comment>
<comment type="cofactor">
    <cofactor evidence="1">
        <name>Zn(2+)</name>
        <dbReference type="ChEBI" id="CHEBI:29105"/>
    </cofactor>
</comment>
<evidence type="ECO:0000256" key="4">
    <source>
        <dbReference type="ARBA" id="ARBA00022692"/>
    </source>
</evidence>
<evidence type="ECO:0000256" key="2">
    <source>
        <dbReference type="ARBA" id="ARBA00004141"/>
    </source>
</evidence>
<evidence type="ECO:0000259" key="8">
    <source>
        <dbReference type="Pfam" id="PF02163"/>
    </source>
</evidence>
<feature type="transmembrane region" description="Helical" evidence="7">
    <location>
        <begin position="82"/>
        <end position="101"/>
    </location>
</feature>
<name>A0A9X4AI33_9BACI</name>
<keyword evidence="5 7" id="KW-1133">Transmembrane helix</keyword>
<keyword evidence="6 7" id="KW-0472">Membrane</keyword>
<evidence type="ECO:0000256" key="3">
    <source>
        <dbReference type="ARBA" id="ARBA00007931"/>
    </source>
</evidence>
<dbReference type="RefSeq" id="WP_259871188.1">
    <property type="nucleotide sequence ID" value="NZ_JAMQJZ010000001.1"/>
</dbReference>
<keyword evidence="10" id="KW-1185">Reference proteome</keyword>
<dbReference type="AlphaFoldDB" id="A0A9X4AI33"/>
<gene>
    <name evidence="9" type="ORF">NC661_00600</name>
</gene>
<evidence type="ECO:0000313" key="10">
    <source>
        <dbReference type="Proteomes" id="UP001145072"/>
    </source>
</evidence>
<dbReference type="EMBL" id="JAMQJZ010000001">
    <property type="protein sequence ID" value="MDC3418883.1"/>
    <property type="molecule type" value="Genomic_DNA"/>
</dbReference>
<keyword evidence="4 7" id="KW-0812">Transmembrane</keyword>
<evidence type="ECO:0000313" key="9">
    <source>
        <dbReference type="EMBL" id="MDC3418883.1"/>
    </source>
</evidence>
<proteinExistence type="inferred from homology"/>
<protein>
    <recommendedName>
        <fullName evidence="8">Peptidase M50 domain-containing protein</fullName>
    </recommendedName>
</protein>
<dbReference type="Proteomes" id="UP001145072">
    <property type="component" value="Unassembled WGS sequence"/>
</dbReference>
<evidence type="ECO:0000256" key="7">
    <source>
        <dbReference type="SAM" id="Phobius"/>
    </source>
</evidence>
<evidence type="ECO:0000256" key="5">
    <source>
        <dbReference type="ARBA" id="ARBA00022989"/>
    </source>
</evidence>
<evidence type="ECO:0000256" key="6">
    <source>
        <dbReference type="ARBA" id="ARBA00023136"/>
    </source>
</evidence>
<sequence>MDWINILFFLLVIAPLCVLIHECGHALGGLIVKADQVRLEFGIGWKIKEFAWKKVQVVLYTFLFIGGLAQSTRNIPFTRMEVAIISVSGPLLNTIIAFLVICLETTSVLGQLFMFFNLWLAFINVIPFKWKQKKSDGYIIMQQLLKK</sequence>
<dbReference type="InterPro" id="IPR008915">
    <property type="entry name" value="Peptidase_M50"/>
</dbReference>
<accession>A0A9X4AI33</accession>
<organism evidence="9 10">
    <name type="scientific">Aquibacillus koreensis</name>
    <dbReference type="NCBI Taxonomy" id="279446"/>
    <lineage>
        <taxon>Bacteria</taxon>
        <taxon>Bacillati</taxon>
        <taxon>Bacillota</taxon>
        <taxon>Bacilli</taxon>
        <taxon>Bacillales</taxon>
        <taxon>Bacillaceae</taxon>
        <taxon>Aquibacillus</taxon>
    </lineage>
</organism>
<evidence type="ECO:0000256" key="1">
    <source>
        <dbReference type="ARBA" id="ARBA00001947"/>
    </source>
</evidence>
<feature type="domain" description="Peptidase M50" evidence="8">
    <location>
        <begin position="11"/>
        <end position="103"/>
    </location>
</feature>
<dbReference type="Pfam" id="PF02163">
    <property type="entry name" value="Peptidase_M50"/>
    <property type="match status" value="1"/>
</dbReference>
<feature type="transmembrane region" description="Helical" evidence="7">
    <location>
        <begin position="50"/>
        <end position="70"/>
    </location>
</feature>
<feature type="transmembrane region" description="Helical" evidence="7">
    <location>
        <begin position="107"/>
        <end position="126"/>
    </location>
</feature>